<feature type="compositionally biased region" description="Polar residues" evidence="1">
    <location>
        <begin position="197"/>
        <end position="213"/>
    </location>
</feature>
<proteinExistence type="predicted"/>
<name>A0A5J4VTL0_9EUKA</name>
<feature type="compositionally biased region" description="Basic and acidic residues" evidence="1">
    <location>
        <begin position="214"/>
        <end position="231"/>
    </location>
</feature>
<comment type="caution">
    <text evidence="2">The sequence shown here is derived from an EMBL/GenBank/DDBJ whole genome shotgun (WGS) entry which is preliminary data.</text>
</comment>
<feature type="region of interest" description="Disordered" evidence="1">
    <location>
        <begin position="197"/>
        <end position="231"/>
    </location>
</feature>
<evidence type="ECO:0000256" key="1">
    <source>
        <dbReference type="SAM" id="MobiDB-lite"/>
    </source>
</evidence>
<protein>
    <submittedName>
        <fullName evidence="2">Uncharacterized protein</fullName>
    </submittedName>
</protein>
<gene>
    <name evidence="2" type="ORF">EZS28_018567</name>
</gene>
<dbReference type="Proteomes" id="UP000324800">
    <property type="component" value="Unassembled WGS sequence"/>
</dbReference>
<reference evidence="2 3" key="1">
    <citation type="submission" date="2019-03" db="EMBL/GenBank/DDBJ databases">
        <title>Single cell metagenomics reveals metabolic interactions within the superorganism composed of flagellate Streblomastix strix and complex community of Bacteroidetes bacteria on its surface.</title>
        <authorList>
            <person name="Treitli S.C."/>
            <person name="Kolisko M."/>
            <person name="Husnik F."/>
            <person name="Keeling P."/>
            <person name="Hampl V."/>
        </authorList>
    </citation>
    <scope>NUCLEOTIDE SEQUENCE [LARGE SCALE GENOMIC DNA]</scope>
    <source>
        <strain evidence="2">ST1C</strain>
    </source>
</reference>
<accession>A0A5J4VTL0</accession>
<evidence type="ECO:0000313" key="2">
    <source>
        <dbReference type="EMBL" id="KAA6385907.1"/>
    </source>
</evidence>
<dbReference type="EMBL" id="SNRW01005047">
    <property type="protein sequence ID" value="KAA6385907.1"/>
    <property type="molecule type" value="Genomic_DNA"/>
</dbReference>
<organism evidence="2 3">
    <name type="scientific">Streblomastix strix</name>
    <dbReference type="NCBI Taxonomy" id="222440"/>
    <lineage>
        <taxon>Eukaryota</taxon>
        <taxon>Metamonada</taxon>
        <taxon>Preaxostyla</taxon>
        <taxon>Oxymonadida</taxon>
        <taxon>Streblomastigidae</taxon>
        <taxon>Streblomastix</taxon>
    </lineage>
</organism>
<dbReference type="AlphaFoldDB" id="A0A5J4VTL0"/>
<evidence type="ECO:0000313" key="3">
    <source>
        <dbReference type="Proteomes" id="UP000324800"/>
    </source>
</evidence>
<sequence length="231" mass="26832">MDDIYELNDENSDNLVQNNGSLEHSSQSICLKGSAQLNNAFSYGVMYSFERFGLNTNKCDCQRKEHQFKVIHLNMHRSKRADNHHIKVDSTDYKQKHLIHEQISTFESPETAHLEKSDEITMQHDKDAELPECRSHEHQQPQQITEIVPIQNISSSKTTSVMKQEHFPSFVLDSDIMTNKSSDILTMADQQSWWNSTQEESCGLSQKNSIENQEQQKQEEDINENEFLKEN</sequence>